<reference evidence="2 3" key="1">
    <citation type="submission" date="2018-10" db="EMBL/GenBank/DDBJ databases">
        <title>Paraburkholderia sp. 7MK8-2, isolated from soil.</title>
        <authorList>
            <person name="Gao Z.-H."/>
            <person name="Qiu L.-H."/>
        </authorList>
    </citation>
    <scope>NUCLEOTIDE SEQUENCE [LARGE SCALE GENOMIC DNA]</scope>
    <source>
        <strain evidence="2 3">7MK8-2</strain>
    </source>
</reference>
<evidence type="ECO:0000313" key="3">
    <source>
        <dbReference type="Proteomes" id="UP000280434"/>
    </source>
</evidence>
<evidence type="ECO:0000313" key="2">
    <source>
        <dbReference type="EMBL" id="RKP45487.1"/>
    </source>
</evidence>
<proteinExistence type="predicted"/>
<feature type="signal peptide" evidence="1">
    <location>
        <begin position="1"/>
        <end position="23"/>
    </location>
</feature>
<comment type="caution">
    <text evidence="2">The sequence shown here is derived from an EMBL/GenBank/DDBJ whole genome shotgun (WGS) entry which is preliminary data.</text>
</comment>
<protein>
    <submittedName>
        <fullName evidence="2">Uncharacterized protein</fullName>
    </submittedName>
</protein>
<dbReference type="OrthoDB" id="9014270at2"/>
<dbReference type="Proteomes" id="UP000280434">
    <property type="component" value="Unassembled WGS sequence"/>
</dbReference>
<dbReference type="RefSeq" id="WP_121279954.1">
    <property type="nucleotide sequence ID" value="NZ_RBZV01000009.1"/>
</dbReference>
<gene>
    <name evidence="2" type="ORF">D7S89_19190</name>
</gene>
<dbReference type="InterPro" id="IPR058228">
    <property type="entry name" value="Sap1-like"/>
</dbReference>
<organism evidence="2 3">
    <name type="scientific">Trinickia fusca</name>
    <dbReference type="NCBI Taxonomy" id="2419777"/>
    <lineage>
        <taxon>Bacteria</taxon>
        <taxon>Pseudomonadati</taxon>
        <taxon>Pseudomonadota</taxon>
        <taxon>Betaproteobacteria</taxon>
        <taxon>Burkholderiales</taxon>
        <taxon>Burkholderiaceae</taxon>
        <taxon>Trinickia</taxon>
    </lineage>
</organism>
<keyword evidence="1" id="KW-0732">Signal</keyword>
<dbReference type="AlphaFoldDB" id="A0A494X471"/>
<keyword evidence="3" id="KW-1185">Reference proteome</keyword>
<evidence type="ECO:0000256" key="1">
    <source>
        <dbReference type="SAM" id="SignalP"/>
    </source>
</evidence>
<accession>A0A494X471</accession>
<sequence>MKKQAGMLFMLVGLAAAASLAQAQDAVFKPQQTFQFRPNAYGCLSKDKFDAAYQHAQAGEQQKMQQFFAGYECLSTPEHSDFRIVRVVGHDVEFVNAGNGDTQGLWTHDAFIKQ</sequence>
<feature type="chain" id="PRO_5019734799" evidence="1">
    <location>
        <begin position="24"/>
        <end position="114"/>
    </location>
</feature>
<name>A0A494X471_9BURK</name>
<dbReference type="EMBL" id="RBZV01000009">
    <property type="protein sequence ID" value="RKP45487.1"/>
    <property type="molecule type" value="Genomic_DNA"/>
</dbReference>
<dbReference type="NCBIfam" id="NF046013">
    <property type="entry name" value="surf_attach_Sap1"/>
    <property type="match status" value="1"/>
</dbReference>